<dbReference type="InterPro" id="IPR050812">
    <property type="entry name" value="Preph/Arog_dehydrog"/>
</dbReference>
<comment type="catalytic activity">
    <reaction evidence="9">
        <text>prephenate + NAD(+) = 3-(4-hydroxyphenyl)pyruvate + CO2 + NADH</text>
        <dbReference type="Rhea" id="RHEA:13869"/>
        <dbReference type="ChEBI" id="CHEBI:16526"/>
        <dbReference type="ChEBI" id="CHEBI:29934"/>
        <dbReference type="ChEBI" id="CHEBI:36242"/>
        <dbReference type="ChEBI" id="CHEBI:57540"/>
        <dbReference type="ChEBI" id="CHEBI:57945"/>
        <dbReference type="EC" id="1.3.1.12"/>
    </reaction>
</comment>
<reference evidence="13" key="1">
    <citation type="journal article" date="2019" name="Int. J. Syst. Evol. Microbiol.">
        <title>The Global Catalogue of Microorganisms (GCM) 10K type strain sequencing project: providing services to taxonomists for standard genome sequencing and annotation.</title>
        <authorList>
            <consortium name="The Broad Institute Genomics Platform"/>
            <consortium name="The Broad Institute Genome Sequencing Center for Infectious Disease"/>
            <person name="Wu L."/>
            <person name="Ma J."/>
        </authorList>
    </citation>
    <scope>NUCLEOTIDE SEQUENCE [LARGE SCALE GENOMIC DNA]</scope>
    <source>
        <strain evidence="13">CGMCC 1.15790</strain>
    </source>
</reference>
<keyword evidence="6 12" id="KW-0560">Oxidoreductase</keyword>
<dbReference type="CDD" id="cd04909">
    <property type="entry name" value="ACT_PDH-BS"/>
    <property type="match status" value="1"/>
</dbReference>
<dbReference type="SUPFAM" id="SSF51735">
    <property type="entry name" value="NAD(P)-binding Rossmann-fold domains"/>
    <property type="match status" value="1"/>
</dbReference>
<dbReference type="InterPro" id="IPR046826">
    <property type="entry name" value="PDH_N"/>
</dbReference>
<dbReference type="InterPro" id="IPR008927">
    <property type="entry name" value="6-PGluconate_DH-like_C_sf"/>
</dbReference>
<evidence type="ECO:0000256" key="2">
    <source>
        <dbReference type="ARBA" id="ARBA00007964"/>
    </source>
</evidence>
<keyword evidence="7" id="KW-0520">NAD</keyword>
<evidence type="ECO:0000256" key="9">
    <source>
        <dbReference type="ARBA" id="ARBA00049260"/>
    </source>
</evidence>
<evidence type="ECO:0000256" key="6">
    <source>
        <dbReference type="ARBA" id="ARBA00023002"/>
    </source>
</evidence>
<comment type="similarity">
    <text evidence="2">Belongs to the prephenate/arogenate dehydrogenase family.</text>
</comment>
<dbReference type="SUPFAM" id="SSF48179">
    <property type="entry name" value="6-phosphogluconate dehydrogenase C-terminal domain-like"/>
    <property type="match status" value="1"/>
</dbReference>
<evidence type="ECO:0000313" key="12">
    <source>
        <dbReference type="EMBL" id="MFC5628307.1"/>
    </source>
</evidence>
<evidence type="ECO:0000256" key="8">
    <source>
        <dbReference type="ARBA" id="ARBA00023141"/>
    </source>
</evidence>
<sequence length="377" mass="41925">MAGKESGEKLLNRKICVVGLGLIGGSIALAIKKEHDATVVGVDVNSNQLKLAQSLQVIDEIADNLEEGIREADLIVLAAPVKKTEQLLEELQDLPLKEGAIVTDVGSTKSKIFQKAAPLHRKNVTFIGGHPMAGSHKSGVQAARAHLFENAFYVLTPSEEATASKVIQLQNWLKGTNARFIEMTPKQHDKLAGLISHFPHIVAASLVHQVKNIGNEDDLVSQLAAGGFKDITRIASSNPEMWRDILLHNKDTMLHLLRDWQKEMKKVETMLLEEESNDIYNYFQTAKKFRDCLPSNKKGALPSFYDLYVDIPDHPGVISDVTGILGKENISITNIRIIETREDIMGALRLSFRTDEDRKQAKQLLENALYETHLLEE</sequence>
<dbReference type="EMBL" id="JBHSPF010000018">
    <property type="protein sequence ID" value="MFC5628307.1"/>
    <property type="molecule type" value="Genomic_DNA"/>
</dbReference>
<evidence type="ECO:0000256" key="1">
    <source>
        <dbReference type="ARBA" id="ARBA00005067"/>
    </source>
</evidence>
<dbReference type="NCBIfam" id="NF005107">
    <property type="entry name" value="PRK06545.1-5"/>
    <property type="match status" value="1"/>
</dbReference>
<accession>A0ABW0U6B2</accession>
<keyword evidence="5" id="KW-0827">Tyrosine biosynthesis</keyword>
<dbReference type="PANTHER" id="PTHR21363">
    <property type="entry name" value="PREPHENATE DEHYDROGENASE"/>
    <property type="match status" value="1"/>
</dbReference>
<gene>
    <name evidence="12" type="ORF">ACFPTR_05275</name>
</gene>
<dbReference type="Gene3D" id="1.10.3660.10">
    <property type="entry name" value="6-phosphogluconate dehydrogenase C-terminal like domain"/>
    <property type="match status" value="1"/>
</dbReference>
<dbReference type="Proteomes" id="UP001596143">
    <property type="component" value="Unassembled WGS sequence"/>
</dbReference>
<dbReference type="InterPro" id="IPR046825">
    <property type="entry name" value="PDH_C"/>
</dbReference>
<keyword evidence="8" id="KW-0057">Aromatic amino acid biosynthesis</keyword>
<evidence type="ECO:0000259" key="10">
    <source>
        <dbReference type="PROSITE" id="PS51176"/>
    </source>
</evidence>
<dbReference type="Gene3D" id="3.40.50.720">
    <property type="entry name" value="NAD(P)-binding Rossmann-like Domain"/>
    <property type="match status" value="1"/>
</dbReference>
<proteinExistence type="inferred from homology"/>
<evidence type="ECO:0000259" key="11">
    <source>
        <dbReference type="PROSITE" id="PS51671"/>
    </source>
</evidence>
<organism evidence="12 13">
    <name type="scientific">Aliibacillus thermotolerans</name>
    <dbReference type="NCBI Taxonomy" id="1834418"/>
    <lineage>
        <taxon>Bacteria</taxon>
        <taxon>Bacillati</taxon>
        <taxon>Bacillota</taxon>
        <taxon>Bacilli</taxon>
        <taxon>Bacillales</taxon>
        <taxon>Bacillaceae</taxon>
        <taxon>Aliibacillus</taxon>
    </lineage>
</organism>
<comment type="pathway">
    <text evidence="1">Amino-acid biosynthesis; L-tyrosine biosynthesis; (4-hydroxyphenyl)pyruvate from prephenate (NAD(+) route): step 1/1.</text>
</comment>
<dbReference type="PROSITE" id="PS51176">
    <property type="entry name" value="PDH_ADH"/>
    <property type="match status" value="1"/>
</dbReference>
<dbReference type="Pfam" id="PF02153">
    <property type="entry name" value="PDH_N"/>
    <property type="match status" value="1"/>
</dbReference>
<dbReference type="PANTHER" id="PTHR21363:SF0">
    <property type="entry name" value="PREPHENATE DEHYDROGENASE [NADP(+)]"/>
    <property type="match status" value="1"/>
</dbReference>
<dbReference type="InterPro" id="IPR045865">
    <property type="entry name" value="ACT-like_dom_sf"/>
</dbReference>
<evidence type="ECO:0000313" key="13">
    <source>
        <dbReference type="Proteomes" id="UP001596143"/>
    </source>
</evidence>
<dbReference type="SUPFAM" id="SSF55021">
    <property type="entry name" value="ACT-like"/>
    <property type="match status" value="1"/>
</dbReference>
<dbReference type="RefSeq" id="WP_270897601.1">
    <property type="nucleotide sequence ID" value="NZ_JBHSPF010000018.1"/>
</dbReference>
<name>A0ABW0U6B2_9BACI</name>
<evidence type="ECO:0000256" key="7">
    <source>
        <dbReference type="ARBA" id="ARBA00023027"/>
    </source>
</evidence>
<dbReference type="GO" id="GO:0008977">
    <property type="term" value="F:prephenate dehydrogenase (NAD+) activity"/>
    <property type="evidence" value="ECO:0007669"/>
    <property type="project" value="UniProtKB-EC"/>
</dbReference>
<keyword evidence="13" id="KW-1185">Reference proteome</keyword>
<dbReference type="Gene3D" id="3.30.70.260">
    <property type="match status" value="1"/>
</dbReference>
<evidence type="ECO:0000256" key="3">
    <source>
        <dbReference type="ARBA" id="ARBA00012068"/>
    </source>
</evidence>
<dbReference type="InterPro" id="IPR002912">
    <property type="entry name" value="ACT_dom"/>
</dbReference>
<dbReference type="Pfam" id="PF20463">
    <property type="entry name" value="PDH_C"/>
    <property type="match status" value="1"/>
</dbReference>
<feature type="domain" description="Prephenate/arogenate dehydrogenase" evidence="10">
    <location>
        <begin position="13"/>
        <end position="301"/>
    </location>
</feature>
<dbReference type="InterPro" id="IPR003099">
    <property type="entry name" value="Prephen_DH"/>
</dbReference>
<dbReference type="EC" id="1.3.1.12" evidence="3"/>
<protein>
    <recommendedName>
        <fullName evidence="4">Prephenate dehydrogenase</fullName>
        <ecNumber evidence="3">1.3.1.12</ecNumber>
    </recommendedName>
</protein>
<dbReference type="InterPro" id="IPR036291">
    <property type="entry name" value="NAD(P)-bd_dom_sf"/>
</dbReference>
<dbReference type="Pfam" id="PF01842">
    <property type="entry name" value="ACT"/>
    <property type="match status" value="1"/>
</dbReference>
<dbReference type="PROSITE" id="PS51671">
    <property type="entry name" value="ACT"/>
    <property type="match status" value="1"/>
</dbReference>
<evidence type="ECO:0000256" key="4">
    <source>
        <dbReference type="ARBA" id="ARBA00016891"/>
    </source>
</evidence>
<keyword evidence="8" id="KW-0028">Amino-acid biosynthesis</keyword>
<feature type="domain" description="ACT" evidence="11">
    <location>
        <begin position="306"/>
        <end position="377"/>
    </location>
</feature>
<evidence type="ECO:0000256" key="5">
    <source>
        <dbReference type="ARBA" id="ARBA00022498"/>
    </source>
</evidence>
<comment type="caution">
    <text evidence="12">The sequence shown here is derived from an EMBL/GenBank/DDBJ whole genome shotgun (WGS) entry which is preliminary data.</text>
</comment>